<dbReference type="InterPro" id="IPR052221">
    <property type="entry name" value="SLC35F_Transporter"/>
</dbReference>
<keyword evidence="5 9" id="KW-1133">Transmembrane helix</keyword>
<keyword evidence="4 9" id="KW-0812">Transmembrane</keyword>
<reference evidence="10 11" key="1">
    <citation type="submission" date="2020-08" db="EMBL/GenBank/DDBJ databases">
        <authorList>
            <person name="Hejnol A."/>
        </authorList>
    </citation>
    <scope>NUCLEOTIDE SEQUENCE [LARGE SCALE GENOMIC DNA]</scope>
</reference>
<evidence type="ECO:0000256" key="6">
    <source>
        <dbReference type="ARBA" id="ARBA00023136"/>
    </source>
</evidence>
<comment type="caution">
    <text evidence="10">The sequence shown here is derived from an EMBL/GenBank/DDBJ whole genome shotgun (WGS) entry which is preliminary data.</text>
</comment>
<evidence type="ECO:0000256" key="7">
    <source>
        <dbReference type="ARBA" id="ARBA00037727"/>
    </source>
</evidence>
<dbReference type="Proteomes" id="UP000549394">
    <property type="component" value="Unassembled WGS sequence"/>
</dbReference>
<dbReference type="InterPro" id="IPR037185">
    <property type="entry name" value="EmrE-like"/>
</dbReference>
<dbReference type="InterPro" id="IPR009262">
    <property type="entry name" value="SLC35_F1/F2/F6"/>
</dbReference>
<dbReference type="PANTHER" id="PTHR14233">
    <property type="entry name" value="DUF914-RELATED"/>
    <property type="match status" value="1"/>
</dbReference>
<feature type="region of interest" description="Disordered" evidence="8">
    <location>
        <begin position="280"/>
        <end position="308"/>
    </location>
</feature>
<feature type="transmembrane region" description="Helical" evidence="9">
    <location>
        <begin position="71"/>
        <end position="89"/>
    </location>
</feature>
<dbReference type="GO" id="GO:0022857">
    <property type="term" value="F:transmembrane transporter activity"/>
    <property type="evidence" value="ECO:0007669"/>
    <property type="project" value="InterPro"/>
</dbReference>
<evidence type="ECO:0000256" key="9">
    <source>
        <dbReference type="SAM" id="Phobius"/>
    </source>
</evidence>
<dbReference type="PANTHER" id="PTHR14233:SF4">
    <property type="entry name" value="SOLUTE CARRIER FAMILY 35 MEMBER F2"/>
    <property type="match status" value="1"/>
</dbReference>
<feature type="transmembrane region" description="Helical" evidence="9">
    <location>
        <begin position="253"/>
        <end position="271"/>
    </location>
</feature>
<protein>
    <submittedName>
        <fullName evidence="10">DgyrCDS1320</fullName>
    </submittedName>
</protein>
<comment type="subcellular location">
    <subcellularLocation>
        <location evidence="1">Membrane</location>
        <topology evidence="1">Multi-pass membrane protein</topology>
    </subcellularLocation>
</comment>
<name>A0A7I8V727_9ANNE</name>
<feature type="transmembrane region" description="Helical" evidence="9">
    <location>
        <begin position="198"/>
        <end position="216"/>
    </location>
</feature>
<keyword evidence="6 9" id="KW-0472">Membrane</keyword>
<proteinExistence type="inferred from homology"/>
<keyword evidence="3" id="KW-0813">Transport</keyword>
<keyword evidence="11" id="KW-1185">Reference proteome</keyword>
<gene>
    <name evidence="10" type="ORF">DGYR_LOCUS1282</name>
</gene>
<dbReference type="Pfam" id="PF06027">
    <property type="entry name" value="SLC35F"/>
    <property type="match status" value="1"/>
</dbReference>
<evidence type="ECO:0000313" key="10">
    <source>
        <dbReference type="EMBL" id="CAD5112077.1"/>
    </source>
</evidence>
<accession>A0A7I8V727</accession>
<comment type="similarity">
    <text evidence="2">Belongs to the SLC35F solute transporter family.</text>
</comment>
<feature type="transmembrane region" description="Helical" evidence="9">
    <location>
        <begin position="158"/>
        <end position="178"/>
    </location>
</feature>
<sequence length="308" mass="34559">MAGTTESTLLRTENDAKRKNIHYKIKSAVCKKELWIAVLIGQSLSFCNGSSGIFSGLLQQQNVNIPTAQTFAVYVALALIYTTYLSFVSETSIFTILRLRGWKYFIIALLDVEANYLMVKAYHYTTVTSVQVLDCFTIPTVLILTRIIFKIRYRMSHFIGVVICLLGLAALIGADILVSRHSAERREVSTVDFTNYKVYLPLCGFIIVMVILYSIMPKTLKKIGATAVNLNLLSADFYALLAGLIIFKYKFHFLYFIAFAAVIIGVIVYSIKPVNDADENTDNSNIKMNEESKGPLHAEADEPWSNLE</sequence>
<evidence type="ECO:0000256" key="3">
    <source>
        <dbReference type="ARBA" id="ARBA00022448"/>
    </source>
</evidence>
<evidence type="ECO:0000256" key="4">
    <source>
        <dbReference type="ARBA" id="ARBA00022692"/>
    </source>
</evidence>
<dbReference type="GO" id="GO:0016020">
    <property type="term" value="C:membrane"/>
    <property type="evidence" value="ECO:0007669"/>
    <property type="project" value="UniProtKB-SubCell"/>
</dbReference>
<feature type="transmembrane region" description="Helical" evidence="9">
    <location>
        <begin position="34"/>
        <end position="59"/>
    </location>
</feature>
<dbReference type="EMBL" id="CAJFCJ010000002">
    <property type="protein sequence ID" value="CAD5112077.1"/>
    <property type="molecule type" value="Genomic_DNA"/>
</dbReference>
<evidence type="ECO:0000313" key="11">
    <source>
        <dbReference type="Proteomes" id="UP000549394"/>
    </source>
</evidence>
<evidence type="ECO:0000256" key="5">
    <source>
        <dbReference type="ARBA" id="ARBA00022989"/>
    </source>
</evidence>
<evidence type="ECO:0000256" key="1">
    <source>
        <dbReference type="ARBA" id="ARBA00004141"/>
    </source>
</evidence>
<evidence type="ECO:0000256" key="8">
    <source>
        <dbReference type="SAM" id="MobiDB-lite"/>
    </source>
</evidence>
<feature type="transmembrane region" description="Helical" evidence="9">
    <location>
        <begin position="130"/>
        <end position="149"/>
    </location>
</feature>
<dbReference type="AlphaFoldDB" id="A0A7I8V727"/>
<comment type="function">
    <text evidence="7">Putative solute transporter.</text>
</comment>
<dbReference type="OrthoDB" id="429955at2759"/>
<evidence type="ECO:0000256" key="2">
    <source>
        <dbReference type="ARBA" id="ARBA00007863"/>
    </source>
</evidence>
<feature type="transmembrane region" description="Helical" evidence="9">
    <location>
        <begin position="228"/>
        <end position="247"/>
    </location>
</feature>
<organism evidence="10 11">
    <name type="scientific">Dimorphilus gyrociliatus</name>
    <dbReference type="NCBI Taxonomy" id="2664684"/>
    <lineage>
        <taxon>Eukaryota</taxon>
        <taxon>Metazoa</taxon>
        <taxon>Spiralia</taxon>
        <taxon>Lophotrochozoa</taxon>
        <taxon>Annelida</taxon>
        <taxon>Polychaeta</taxon>
        <taxon>Polychaeta incertae sedis</taxon>
        <taxon>Dinophilidae</taxon>
        <taxon>Dimorphilus</taxon>
    </lineage>
</organism>
<dbReference type="SUPFAM" id="SSF103481">
    <property type="entry name" value="Multidrug resistance efflux transporter EmrE"/>
    <property type="match status" value="2"/>
</dbReference>
<feature type="compositionally biased region" description="Basic and acidic residues" evidence="8">
    <location>
        <begin position="288"/>
        <end position="300"/>
    </location>
</feature>